<evidence type="ECO:0000256" key="6">
    <source>
        <dbReference type="ARBA" id="ARBA00023239"/>
    </source>
</evidence>
<evidence type="ECO:0000313" key="9">
    <source>
        <dbReference type="EMBL" id="HGU58811.1"/>
    </source>
</evidence>
<dbReference type="InterPro" id="IPR051208">
    <property type="entry name" value="Class-I_Fumarase/Tartrate_DH"/>
</dbReference>
<dbReference type="PANTHER" id="PTHR30389:SF17">
    <property type="entry name" value="L(+)-TARTRATE DEHYDRATASE SUBUNIT ALPHA-RELATED"/>
    <property type="match status" value="1"/>
</dbReference>
<evidence type="ECO:0000259" key="7">
    <source>
        <dbReference type="Pfam" id="PF05681"/>
    </source>
</evidence>
<name>A0A7C3UGR5_9EURY</name>
<sequence length="273" mass="29313">MVSYREVVDTIVDLFRKAETELGEDVVKALKEAYEREESELAKSTLKAILQNIEAAQTMGVPLCQDTGLPVVFVEIGRDLCLDFDIKQAIREGVERATKEIPLRPNAVHPLTRKNPGNNVGDHVPLINIDIVEGDALKLTVMPKGAGSENVSALKMLLPSQVKEIPKFVVETVKNAGGKPCPPIVVGVGIGSTFDGAAKLAKKALLRDITKMDDFERSLLEKINALGIGPGGLGGKTTALAVLVETGYCHTASLPVAVNIQCWANRRASAVLR</sequence>
<accession>A0A7C3UGR5</accession>
<dbReference type="PANTHER" id="PTHR30389">
    <property type="entry name" value="FUMARATE HYDRATASE-RELATED"/>
    <property type="match status" value="1"/>
</dbReference>
<protein>
    <submittedName>
        <fullName evidence="8">Fumarate hydratase</fullName>
        <ecNumber evidence="8">4.2.1.2</ecNumber>
    </submittedName>
</protein>
<keyword evidence="3" id="KW-0479">Metal-binding</keyword>
<evidence type="ECO:0000313" key="8">
    <source>
        <dbReference type="EMBL" id="HGE65828.1"/>
    </source>
</evidence>
<organism evidence="8">
    <name type="scientific">Geoglobus ahangari</name>
    <dbReference type="NCBI Taxonomy" id="113653"/>
    <lineage>
        <taxon>Archaea</taxon>
        <taxon>Methanobacteriati</taxon>
        <taxon>Methanobacteriota</taxon>
        <taxon>Archaeoglobi</taxon>
        <taxon>Archaeoglobales</taxon>
        <taxon>Archaeoglobaceae</taxon>
        <taxon>Geoglobus</taxon>
    </lineage>
</organism>
<dbReference type="AlphaFoldDB" id="A0A7C3UGR5"/>
<evidence type="ECO:0000256" key="3">
    <source>
        <dbReference type="ARBA" id="ARBA00022723"/>
    </source>
</evidence>
<reference evidence="8" key="1">
    <citation type="journal article" date="2020" name="mSystems">
        <title>Genome- and Community-Level Interaction Insights into Carbon Utilization and Element Cycling Functions of Hydrothermarchaeota in Hydrothermal Sediment.</title>
        <authorList>
            <person name="Zhou Z."/>
            <person name="Liu Y."/>
            <person name="Xu W."/>
            <person name="Pan J."/>
            <person name="Luo Z.H."/>
            <person name="Li M."/>
        </authorList>
    </citation>
    <scope>NUCLEOTIDE SEQUENCE [LARGE SCALE GENOMIC DNA]</scope>
    <source>
        <strain evidence="10">SpSt-10</strain>
        <strain evidence="9">SpSt-62</strain>
        <strain evidence="8">SpSt-97</strain>
    </source>
</reference>
<proteinExistence type="inferred from homology"/>
<dbReference type="Pfam" id="PF05681">
    <property type="entry name" value="Fumerase"/>
    <property type="match status" value="1"/>
</dbReference>
<comment type="similarity">
    <text evidence="1">Belongs to the class-I fumarase family.</text>
</comment>
<keyword evidence="5" id="KW-0411">Iron-sulfur</keyword>
<keyword evidence="2" id="KW-0004">4Fe-4S</keyword>
<evidence type="ECO:0000256" key="4">
    <source>
        <dbReference type="ARBA" id="ARBA00023004"/>
    </source>
</evidence>
<keyword evidence="6 8" id="KW-0456">Lyase</keyword>
<dbReference type="EMBL" id="DTPI01000008">
    <property type="protein sequence ID" value="HGE65828.1"/>
    <property type="molecule type" value="Genomic_DNA"/>
</dbReference>
<feature type="domain" description="Fe-S hydro-lyase tartrate dehydratase alpha-type catalytic" evidence="7">
    <location>
        <begin position="9"/>
        <end position="270"/>
    </location>
</feature>
<gene>
    <name evidence="10" type="ORF">ENL48_06350</name>
    <name evidence="9" type="ORF">ENT89_01090</name>
    <name evidence="8" type="ORF">ENX77_01665</name>
</gene>
<evidence type="ECO:0000256" key="5">
    <source>
        <dbReference type="ARBA" id="ARBA00023014"/>
    </source>
</evidence>
<evidence type="ECO:0000256" key="2">
    <source>
        <dbReference type="ARBA" id="ARBA00022485"/>
    </source>
</evidence>
<dbReference type="EC" id="4.2.1.2" evidence="8"/>
<comment type="caution">
    <text evidence="8">The sequence shown here is derived from an EMBL/GenBank/DDBJ whole genome shotgun (WGS) entry which is preliminary data.</text>
</comment>
<dbReference type="GO" id="GO:0051539">
    <property type="term" value="F:4 iron, 4 sulfur cluster binding"/>
    <property type="evidence" value="ECO:0007669"/>
    <property type="project" value="UniProtKB-KW"/>
</dbReference>
<dbReference type="InterPro" id="IPR004646">
    <property type="entry name" value="Fe-S_hydro-lyase_TtdA-typ_cat"/>
</dbReference>
<dbReference type="GO" id="GO:0046872">
    <property type="term" value="F:metal ion binding"/>
    <property type="evidence" value="ECO:0007669"/>
    <property type="project" value="UniProtKB-KW"/>
</dbReference>
<keyword evidence="4" id="KW-0408">Iron</keyword>
<dbReference type="NCBIfam" id="TIGR00722">
    <property type="entry name" value="ttdA_fumA_fumB"/>
    <property type="match status" value="1"/>
</dbReference>
<dbReference type="NCBIfam" id="NF004885">
    <property type="entry name" value="PRK06246.1"/>
    <property type="match status" value="1"/>
</dbReference>
<dbReference type="EMBL" id="DTAK01000007">
    <property type="protein sequence ID" value="HGU58811.1"/>
    <property type="molecule type" value="Genomic_DNA"/>
</dbReference>
<evidence type="ECO:0000313" key="10">
    <source>
        <dbReference type="EMBL" id="HHF48740.1"/>
    </source>
</evidence>
<dbReference type="EMBL" id="DRUC01000096">
    <property type="protein sequence ID" value="HHF48740.1"/>
    <property type="molecule type" value="Genomic_DNA"/>
</dbReference>
<evidence type="ECO:0000256" key="1">
    <source>
        <dbReference type="ARBA" id="ARBA00008876"/>
    </source>
</evidence>
<dbReference type="GO" id="GO:0004333">
    <property type="term" value="F:fumarate hydratase activity"/>
    <property type="evidence" value="ECO:0007669"/>
    <property type="project" value="UniProtKB-EC"/>
</dbReference>